<feature type="region of interest" description="Disordered" evidence="1">
    <location>
        <begin position="45"/>
        <end position="66"/>
    </location>
</feature>
<evidence type="ECO:0000313" key="2">
    <source>
        <dbReference type="EMBL" id="RUQ78585.1"/>
    </source>
</evidence>
<dbReference type="AlphaFoldDB" id="A0A3S0V9A8"/>
<gene>
    <name evidence="2" type="ORF">EKM59_11745</name>
</gene>
<dbReference type="Proteomes" id="UP000288012">
    <property type="component" value="Unassembled WGS sequence"/>
</dbReference>
<keyword evidence="3" id="KW-1185">Reference proteome</keyword>
<feature type="compositionally biased region" description="Polar residues" evidence="1">
    <location>
        <begin position="49"/>
        <end position="66"/>
    </location>
</feature>
<reference evidence="2 3" key="1">
    <citation type="submission" date="2018-12" db="EMBL/GenBank/DDBJ databases">
        <title>Legionella sp,whole genome shotgun sequence.</title>
        <authorList>
            <person name="Wu H."/>
        </authorList>
    </citation>
    <scope>NUCLEOTIDE SEQUENCE [LARGE SCALE GENOMIC DNA]</scope>
    <source>
        <strain evidence="3">km714</strain>
    </source>
</reference>
<protein>
    <submittedName>
        <fullName evidence="2">DUF4124 domain-containing protein</fullName>
    </submittedName>
</protein>
<name>A0A3S0V9A8_9GAMM</name>
<sequence>MKKAIWIITVIFCLGVMGPVSSYSKQVYVKSYTKKDGTHVRAHYRNYPASKSSNSPPKTFNSGSNHPISSQVNYKTHSSAKIHYISATGQKYKIYNIPSSELVVYRWIDSKGVTCFSDSPPFER</sequence>
<dbReference type="EMBL" id="RZGR01000071">
    <property type="protein sequence ID" value="RUQ78585.1"/>
    <property type="molecule type" value="Genomic_DNA"/>
</dbReference>
<proteinExistence type="predicted"/>
<organism evidence="2 3">
    <name type="scientific">Legionella septentrionalis</name>
    <dbReference type="NCBI Taxonomy" id="2498109"/>
    <lineage>
        <taxon>Bacteria</taxon>
        <taxon>Pseudomonadati</taxon>
        <taxon>Pseudomonadota</taxon>
        <taxon>Gammaproteobacteria</taxon>
        <taxon>Legionellales</taxon>
        <taxon>Legionellaceae</taxon>
        <taxon>Legionella</taxon>
    </lineage>
</organism>
<evidence type="ECO:0000313" key="3">
    <source>
        <dbReference type="Proteomes" id="UP000288012"/>
    </source>
</evidence>
<accession>A0A3S0V9A8</accession>
<dbReference type="RefSeq" id="WP_127111612.1">
    <property type="nucleotide sequence ID" value="NZ_RZGR01000071.1"/>
</dbReference>
<evidence type="ECO:0000256" key="1">
    <source>
        <dbReference type="SAM" id="MobiDB-lite"/>
    </source>
</evidence>
<comment type="caution">
    <text evidence="2">The sequence shown here is derived from an EMBL/GenBank/DDBJ whole genome shotgun (WGS) entry which is preliminary data.</text>
</comment>